<dbReference type="AlphaFoldDB" id="A0A2X0WYA6"/>
<protein>
    <submittedName>
        <fullName evidence="1">Uncharacterized protein</fullName>
    </submittedName>
</protein>
<gene>
    <name evidence="1" type="ORF">NCTC13093_01927</name>
</gene>
<evidence type="ECO:0000313" key="1">
    <source>
        <dbReference type="EMBL" id="SPT70511.1"/>
    </source>
</evidence>
<keyword evidence="2" id="KW-1185">Reference proteome</keyword>
<proteinExistence type="predicted"/>
<dbReference type="Pfam" id="PF15583">
    <property type="entry name" value="Imm68"/>
    <property type="match status" value="1"/>
</dbReference>
<dbReference type="RefSeq" id="WP_113744571.1">
    <property type="nucleotide sequence ID" value="NZ_UAPV01000001.1"/>
</dbReference>
<dbReference type="Proteomes" id="UP000250086">
    <property type="component" value="Unassembled WGS sequence"/>
</dbReference>
<accession>A0A2X0WYA6</accession>
<evidence type="ECO:0000313" key="2">
    <source>
        <dbReference type="Proteomes" id="UP000250086"/>
    </source>
</evidence>
<reference evidence="1 2" key="1">
    <citation type="submission" date="2018-06" db="EMBL/GenBank/DDBJ databases">
        <authorList>
            <consortium name="Pathogen Informatics"/>
            <person name="Doyle S."/>
        </authorList>
    </citation>
    <scope>NUCLEOTIDE SEQUENCE [LARGE SCALE GENOMIC DNA]</scope>
    <source>
        <strain evidence="1 2">NCTC13093</strain>
    </source>
</reference>
<sequence>MYIQKYLGSYIFGADEFLYLVEFLEDQKQEEIPLSEIFVKTGLDRQNWDFHKSVDGLVLTLSDDVIVDLIYAIDVIKDLSALLLECKVNGSINLRDLDGSDAPPCHICISATPDEHKALNKALSDFVHAPQKYDIFEMMGEDEITQMAYEMEMVRQELYEKSSVMP</sequence>
<name>A0A2X0WYA6_9GAMM</name>
<dbReference type="InterPro" id="IPR028276">
    <property type="entry name" value="Imm68"/>
</dbReference>
<dbReference type="EMBL" id="UAPV01000001">
    <property type="protein sequence ID" value="SPT70511.1"/>
    <property type="molecule type" value="Genomic_DNA"/>
</dbReference>
<organism evidence="1 2">
    <name type="scientific">Anaerobiospirillum thomasii</name>
    <dbReference type="NCBI Taxonomy" id="179995"/>
    <lineage>
        <taxon>Bacteria</taxon>
        <taxon>Pseudomonadati</taxon>
        <taxon>Pseudomonadota</taxon>
        <taxon>Gammaproteobacteria</taxon>
        <taxon>Aeromonadales</taxon>
        <taxon>Succinivibrionaceae</taxon>
        <taxon>Anaerobiospirillum</taxon>
    </lineage>
</organism>